<dbReference type="CDD" id="cd00077">
    <property type="entry name" value="HDc"/>
    <property type="match status" value="1"/>
</dbReference>
<reference evidence="2 3" key="1">
    <citation type="submission" date="2019-08" db="EMBL/GenBank/DDBJ databases">
        <title>Bradymonadales sp. TMQ2.</title>
        <authorList>
            <person name="Liang Q."/>
        </authorList>
    </citation>
    <scope>NUCLEOTIDE SEQUENCE [LARGE SCALE GENOMIC DNA]</scope>
    <source>
        <strain evidence="2 3">TMQ2</strain>
    </source>
</reference>
<dbReference type="Pfam" id="PF01966">
    <property type="entry name" value="HD"/>
    <property type="match status" value="1"/>
</dbReference>
<comment type="caution">
    <text evidence="2">The sequence shown here is derived from an EMBL/GenBank/DDBJ whole genome shotgun (WGS) entry which is preliminary data.</text>
</comment>
<accession>A0A5C6X8Z1</accession>
<dbReference type="Pfam" id="PF19276">
    <property type="entry name" value="HD_assoc_2"/>
    <property type="match status" value="1"/>
</dbReference>
<sequence>MPHPSSFSSLPELRADAFATTVRVPELRNIALTSRVEAILDHPAFQRLRRVRMLGPTHLVYPGAMHTRFEHSLGVFGCTRWFLQSLGRLPQLASSLSEEDLLSVLAAGLLHDIGHYPFAHSLEALHLKGEDTPRHEEVGGRIIMGEFEALRGTRTIAEILRRDWGVDPERVIALCTGDLGETPSQVDRLLHSIISGTIDADKMDYLERDSHHIGVPYGRTYDRERLLANLTLNAREDGLAIAAKGKVPAEMFVFSRYTMFSEVYWHHTVRAASAMVENAIAAFHSRAQLDPEDFLGTLLRCDDEQLLEWIFDQSPDPSAPRFLLGGLQTTRRRLYKRVATFSRIYAERDKQRAYETIYAMERAQLFDLTARLSARLGSALNMPLHPAALIIDIPPRDKDRIDTIEVVYPEVRGRRHYPLHELSQVVAGIQDDFIAVVKKIRIFAEPTLAARLRELKGLDDLLLAEILKR</sequence>
<dbReference type="Gene3D" id="1.10.3210.10">
    <property type="entry name" value="Hypothetical protein af1432"/>
    <property type="match status" value="1"/>
</dbReference>
<evidence type="ECO:0000259" key="1">
    <source>
        <dbReference type="SMART" id="SM00471"/>
    </source>
</evidence>
<proteinExistence type="predicted"/>
<evidence type="ECO:0000313" key="2">
    <source>
        <dbReference type="EMBL" id="TXD36815.1"/>
    </source>
</evidence>
<protein>
    <submittedName>
        <fullName evidence="2">HD domain-containing protein</fullName>
    </submittedName>
</protein>
<dbReference type="InterPro" id="IPR003607">
    <property type="entry name" value="HD/PDEase_dom"/>
</dbReference>
<dbReference type="OrthoDB" id="9803619at2"/>
<dbReference type="InterPro" id="IPR050135">
    <property type="entry name" value="dGTPase-like"/>
</dbReference>
<gene>
    <name evidence="2" type="ORF">FRC96_08825</name>
</gene>
<feature type="domain" description="HD/PDEase" evidence="1">
    <location>
        <begin position="64"/>
        <end position="215"/>
    </location>
</feature>
<dbReference type="PANTHER" id="PTHR11373:SF4">
    <property type="entry name" value="DEOXYNUCLEOSIDE TRIPHOSPHATE TRIPHOSPHOHYDROLASE SAMHD1"/>
    <property type="match status" value="1"/>
</dbReference>
<dbReference type="InterPro" id="IPR045509">
    <property type="entry name" value="HD_assoc_2"/>
</dbReference>
<dbReference type="GO" id="GO:0006203">
    <property type="term" value="P:dGTP catabolic process"/>
    <property type="evidence" value="ECO:0007669"/>
    <property type="project" value="TreeGrafter"/>
</dbReference>
<dbReference type="SUPFAM" id="SSF109604">
    <property type="entry name" value="HD-domain/PDEase-like"/>
    <property type="match status" value="1"/>
</dbReference>
<dbReference type="RefSeq" id="WP_146974131.1">
    <property type="nucleotide sequence ID" value="NZ_VOSL01000043.1"/>
</dbReference>
<dbReference type="PANTHER" id="PTHR11373">
    <property type="entry name" value="DEOXYNUCLEOSIDE TRIPHOSPHATE TRIPHOSPHOHYDROLASE"/>
    <property type="match status" value="1"/>
</dbReference>
<dbReference type="InterPro" id="IPR006674">
    <property type="entry name" value="HD_domain"/>
</dbReference>
<dbReference type="SMART" id="SM00471">
    <property type="entry name" value="HDc"/>
    <property type="match status" value="1"/>
</dbReference>
<evidence type="ECO:0000313" key="3">
    <source>
        <dbReference type="Proteomes" id="UP000321046"/>
    </source>
</evidence>
<dbReference type="GO" id="GO:0008832">
    <property type="term" value="F:dGTPase activity"/>
    <property type="evidence" value="ECO:0007669"/>
    <property type="project" value="TreeGrafter"/>
</dbReference>
<dbReference type="EMBL" id="VOSL01000043">
    <property type="protein sequence ID" value="TXD36815.1"/>
    <property type="molecule type" value="Genomic_DNA"/>
</dbReference>
<dbReference type="AlphaFoldDB" id="A0A5C6X8Z1"/>
<name>A0A5C6X8Z1_9DELT</name>
<organism evidence="2 3">
    <name type="scientific">Lujinxingia vulgaris</name>
    <dbReference type="NCBI Taxonomy" id="2600176"/>
    <lineage>
        <taxon>Bacteria</taxon>
        <taxon>Deltaproteobacteria</taxon>
        <taxon>Bradymonadales</taxon>
        <taxon>Lujinxingiaceae</taxon>
        <taxon>Lujinxingia</taxon>
    </lineage>
</organism>
<dbReference type="Proteomes" id="UP000321046">
    <property type="component" value="Unassembled WGS sequence"/>
</dbReference>